<dbReference type="Proteomes" id="UP000178379">
    <property type="component" value="Unassembled WGS sequence"/>
</dbReference>
<feature type="signal peptide" evidence="1">
    <location>
        <begin position="1"/>
        <end position="23"/>
    </location>
</feature>
<organism evidence="2 3">
    <name type="scientific">Candidatus Muproteobacteria bacterium RBG_16_62_13</name>
    <dbReference type="NCBI Taxonomy" id="1817756"/>
    <lineage>
        <taxon>Bacteria</taxon>
        <taxon>Pseudomonadati</taxon>
        <taxon>Pseudomonadota</taxon>
        <taxon>Candidatus Muproteobacteria</taxon>
    </lineage>
</organism>
<dbReference type="Gene3D" id="3.10.450.50">
    <property type="match status" value="1"/>
</dbReference>
<evidence type="ECO:0000313" key="3">
    <source>
        <dbReference type="Proteomes" id="UP000178379"/>
    </source>
</evidence>
<dbReference type="AlphaFoldDB" id="A0A1F6T3P6"/>
<protein>
    <submittedName>
        <fullName evidence="2">Uncharacterized protein</fullName>
    </submittedName>
</protein>
<proteinExistence type="predicted"/>
<accession>A0A1F6T3P6</accession>
<dbReference type="STRING" id="1817756.A2140_08800"/>
<dbReference type="EMBL" id="MFSQ01000083">
    <property type="protein sequence ID" value="OGI39778.1"/>
    <property type="molecule type" value="Genomic_DNA"/>
</dbReference>
<reference evidence="2 3" key="1">
    <citation type="journal article" date="2016" name="Nat. Commun.">
        <title>Thousands of microbial genomes shed light on interconnected biogeochemical processes in an aquifer system.</title>
        <authorList>
            <person name="Anantharaman K."/>
            <person name="Brown C.T."/>
            <person name="Hug L.A."/>
            <person name="Sharon I."/>
            <person name="Castelle C.J."/>
            <person name="Probst A.J."/>
            <person name="Thomas B.C."/>
            <person name="Singh A."/>
            <person name="Wilkins M.J."/>
            <person name="Karaoz U."/>
            <person name="Brodie E.L."/>
            <person name="Williams K.H."/>
            <person name="Hubbard S.S."/>
            <person name="Banfield J.F."/>
        </authorList>
    </citation>
    <scope>NUCLEOTIDE SEQUENCE [LARGE SCALE GENOMIC DNA]</scope>
</reference>
<evidence type="ECO:0000256" key="1">
    <source>
        <dbReference type="SAM" id="SignalP"/>
    </source>
</evidence>
<gene>
    <name evidence="2" type="ORF">A2140_08800</name>
</gene>
<keyword evidence="1" id="KW-0732">Signal</keyword>
<sequence length="164" mass="18603">MRRVLTLLILPVFFPLPTVPASAAGTITQADVVALLKELDAANIRKDYRVLIDRLSADARVRWVGTLGGNSIAYNYSKKTLIERLRRHEANLHKREGRLLRVERTDLEVKVSPDGQRAVVSSGYVMHGENDRGPATLNGRDELTVVRRQGRIWIIEYLFDTDLR</sequence>
<name>A0A1F6T3P6_9PROT</name>
<feature type="chain" id="PRO_5009526549" evidence="1">
    <location>
        <begin position="24"/>
        <end position="164"/>
    </location>
</feature>
<comment type="caution">
    <text evidence="2">The sequence shown here is derived from an EMBL/GenBank/DDBJ whole genome shotgun (WGS) entry which is preliminary data.</text>
</comment>
<evidence type="ECO:0000313" key="2">
    <source>
        <dbReference type="EMBL" id="OGI39778.1"/>
    </source>
</evidence>